<dbReference type="AlphaFoldDB" id="A0A5N6W0Y0"/>
<gene>
    <name evidence="2" type="ORF">BDV41DRAFT_533697</name>
</gene>
<evidence type="ECO:0000256" key="1">
    <source>
        <dbReference type="SAM" id="SignalP"/>
    </source>
</evidence>
<dbReference type="Proteomes" id="UP000325433">
    <property type="component" value="Unassembled WGS sequence"/>
</dbReference>
<name>A0A5N6W0Y0_9EURO</name>
<protein>
    <submittedName>
        <fullName evidence="2">Uncharacterized protein</fullName>
    </submittedName>
</protein>
<proteinExistence type="predicted"/>
<feature type="signal peptide" evidence="1">
    <location>
        <begin position="1"/>
        <end position="29"/>
    </location>
</feature>
<keyword evidence="1" id="KW-0732">Signal</keyword>
<keyword evidence="3" id="KW-1185">Reference proteome</keyword>
<evidence type="ECO:0000313" key="3">
    <source>
        <dbReference type="Proteomes" id="UP000325433"/>
    </source>
</evidence>
<accession>A0A5N6W0Y0</accession>
<sequence>MCLTYMNPKWAHPKPFYLLFYLSILRTMASKSTDLPSYSQIDCVGAGLSAMPNYMSYPGLKATTSGESFSHFVRLEHQG</sequence>
<organism evidence="2 3">
    <name type="scientific">Aspergillus transmontanensis</name>
    <dbReference type="NCBI Taxonomy" id="1034304"/>
    <lineage>
        <taxon>Eukaryota</taxon>
        <taxon>Fungi</taxon>
        <taxon>Dikarya</taxon>
        <taxon>Ascomycota</taxon>
        <taxon>Pezizomycotina</taxon>
        <taxon>Eurotiomycetes</taxon>
        <taxon>Eurotiomycetidae</taxon>
        <taxon>Eurotiales</taxon>
        <taxon>Aspergillaceae</taxon>
        <taxon>Aspergillus</taxon>
        <taxon>Aspergillus subgen. Circumdati</taxon>
    </lineage>
</organism>
<evidence type="ECO:0000313" key="2">
    <source>
        <dbReference type="EMBL" id="KAE8314504.1"/>
    </source>
</evidence>
<dbReference type="EMBL" id="ML738318">
    <property type="protein sequence ID" value="KAE8314504.1"/>
    <property type="molecule type" value="Genomic_DNA"/>
</dbReference>
<reference evidence="3" key="1">
    <citation type="submission" date="2019-04" db="EMBL/GenBank/DDBJ databases">
        <title>Friends and foes A comparative genomics studyof 23 Aspergillus species from section Flavi.</title>
        <authorList>
            <consortium name="DOE Joint Genome Institute"/>
            <person name="Kjaerbolling I."/>
            <person name="Vesth T."/>
            <person name="Frisvad J.C."/>
            <person name="Nybo J.L."/>
            <person name="Theobald S."/>
            <person name="Kildgaard S."/>
            <person name="Isbrandt T."/>
            <person name="Kuo A."/>
            <person name="Sato A."/>
            <person name="Lyhne E.K."/>
            <person name="Kogle M.E."/>
            <person name="Wiebenga A."/>
            <person name="Kun R.S."/>
            <person name="Lubbers R.J."/>
            <person name="Makela M.R."/>
            <person name="Barry K."/>
            <person name="Chovatia M."/>
            <person name="Clum A."/>
            <person name="Daum C."/>
            <person name="Haridas S."/>
            <person name="He G."/>
            <person name="LaButti K."/>
            <person name="Lipzen A."/>
            <person name="Mondo S."/>
            <person name="Riley R."/>
            <person name="Salamov A."/>
            <person name="Simmons B.A."/>
            <person name="Magnuson J.K."/>
            <person name="Henrissat B."/>
            <person name="Mortensen U.H."/>
            <person name="Larsen T.O."/>
            <person name="Devries R.P."/>
            <person name="Grigoriev I.V."/>
            <person name="Machida M."/>
            <person name="Baker S.E."/>
            <person name="Andersen M.R."/>
        </authorList>
    </citation>
    <scope>NUCLEOTIDE SEQUENCE [LARGE SCALE GENOMIC DNA]</scope>
    <source>
        <strain evidence="3">CBS 130015</strain>
    </source>
</reference>
<feature type="chain" id="PRO_5024870479" evidence="1">
    <location>
        <begin position="30"/>
        <end position="79"/>
    </location>
</feature>